<evidence type="ECO:0000313" key="4">
    <source>
        <dbReference type="Proteomes" id="UP000037035"/>
    </source>
</evidence>
<dbReference type="EMBL" id="LAVV01010166">
    <property type="protein sequence ID" value="KNZ49447.1"/>
    <property type="molecule type" value="Genomic_DNA"/>
</dbReference>
<dbReference type="PANTHER" id="PTHR14464:SF4">
    <property type="entry name" value="EXONUCLEASE V"/>
    <property type="match status" value="1"/>
</dbReference>
<organism evidence="3 4">
    <name type="scientific">Puccinia sorghi</name>
    <dbReference type="NCBI Taxonomy" id="27349"/>
    <lineage>
        <taxon>Eukaryota</taxon>
        <taxon>Fungi</taxon>
        <taxon>Dikarya</taxon>
        <taxon>Basidiomycota</taxon>
        <taxon>Pucciniomycotina</taxon>
        <taxon>Pucciniomycetes</taxon>
        <taxon>Pucciniales</taxon>
        <taxon>Pucciniaceae</taxon>
        <taxon>Puccinia</taxon>
    </lineage>
</organism>
<gene>
    <name evidence="3" type="ORF">VP01_4g10</name>
</gene>
<feature type="region of interest" description="Disordered" evidence="2">
    <location>
        <begin position="1"/>
        <end position="30"/>
    </location>
</feature>
<evidence type="ECO:0000256" key="2">
    <source>
        <dbReference type="SAM" id="MobiDB-lite"/>
    </source>
</evidence>
<dbReference type="GO" id="GO:0005739">
    <property type="term" value="C:mitochondrion"/>
    <property type="evidence" value="ECO:0007669"/>
    <property type="project" value="TreeGrafter"/>
</dbReference>
<dbReference type="AlphaFoldDB" id="A0A0L6UMG9"/>
<dbReference type="GO" id="GO:0005634">
    <property type="term" value="C:nucleus"/>
    <property type="evidence" value="ECO:0007669"/>
    <property type="project" value="TreeGrafter"/>
</dbReference>
<dbReference type="Pfam" id="PF09810">
    <property type="entry name" value="Exo5"/>
    <property type="match status" value="1"/>
</dbReference>
<feature type="region of interest" description="Disordered" evidence="2">
    <location>
        <begin position="477"/>
        <end position="497"/>
    </location>
</feature>
<dbReference type="GO" id="GO:0045145">
    <property type="term" value="F:single-stranded DNA 5'-3' DNA exonuclease activity"/>
    <property type="evidence" value="ECO:0007669"/>
    <property type="project" value="InterPro"/>
</dbReference>
<dbReference type="OrthoDB" id="354769at2759"/>
<name>A0A0L6UMG9_9BASI</name>
<feature type="compositionally biased region" description="Low complexity" evidence="2">
    <location>
        <begin position="16"/>
        <end position="26"/>
    </location>
</feature>
<feature type="compositionally biased region" description="Polar residues" evidence="2">
    <location>
        <begin position="1"/>
        <end position="15"/>
    </location>
</feature>
<dbReference type="InterPro" id="IPR019190">
    <property type="entry name" value="EXOV"/>
</dbReference>
<dbReference type="PANTHER" id="PTHR14464">
    <property type="entry name" value="EXONUCLEASE V"/>
    <property type="match status" value="1"/>
</dbReference>
<proteinExistence type="inferred from homology"/>
<dbReference type="Proteomes" id="UP000037035">
    <property type="component" value="Unassembled WGS sequence"/>
</dbReference>
<sequence length="639" mass="70481">MSQLTLMKGKTNSTLNNNQNNNNNNNRDQQDADQLDFHEPIWDQSTLNAIQLIESQYYNNNNLQTPKKKKLVHTLIKSSPTHLQIQVQQDNPLNLLLQQTLSQRFIRNFALREASYLAISDLVSCCQSLSQKKKKKKRIWCEFQVEYGLLGKRYLKPSQRPKSFISSSGVEIQVNSSLAISRQKTLDGGIKVHAKLEKEVAPEKVKVQVVSKVDVWGLKYVSLSPPFPPSSLEHYRQLELAPINGYDAFQHAQHRWGFLGGFLVQGIVDQIDVIPDHCEDTTTTINGRGGSGDQLTHGSSSDKNKTQGFSVRISDSKTTQGGSLPPPEYTESARYQLMLYKYLYDQHASGLFDVSKFASHLGLDLDEPFSGSFMDDAGPVLASIEETPGSHCTPTSLRGMFVLYGRTVKQLGVSQSTLEIVYRRRGTTRCQVSSQGNPVKRSKTSHAENREMENCVATSDAGVLRSVMMTEASLGEDAKSLAEVEPGPSSGQLKDRAHKTWPIGSSDTPPEAINTSLMTGSTTSLTGGSGCKTAAESDLVEAESIESVGSVGDMWDRESERLLEEEVLLADLGPSVSSFDSLKVIPPLSSGVVEEGVIGAYRFLFHPLEFSRFITRTIGLWNGDLAPIGVDIQNSNRCQ</sequence>
<keyword evidence="4" id="KW-1185">Reference proteome</keyword>
<protein>
    <submittedName>
        <fullName evidence="3">Uncharacterized protein</fullName>
    </submittedName>
</protein>
<evidence type="ECO:0000313" key="3">
    <source>
        <dbReference type="EMBL" id="KNZ49447.1"/>
    </source>
</evidence>
<comment type="similarity">
    <text evidence="1">Belongs to the EXO5 family.</text>
</comment>
<comment type="caution">
    <text evidence="3">The sequence shown here is derived from an EMBL/GenBank/DDBJ whole genome shotgun (WGS) entry which is preliminary data.</text>
</comment>
<evidence type="ECO:0000256" key="1">
    <source>
        <dbReference type="ARBA" id="ARBA00009797"/>
    </source>
</evidence>
<dbReference type="GO" id="GO:0036297">
    <property type="term" value="P:interstrand cross-link repair"/>
    <property type="evidence" value="ECO:0007669"/>
    <property type="project" value="TreeGrafter"/>
</dbReference>
<dbReference type="VEuPathDB" id="FungiDB:VP01_4g10"/>
<accession>A0A0L6UMG9</accession>
<reference evidence="3 4" key="1">
    <citation type="submission" date="2015-08" db="EMBL/GenBank/DDBJ databases">
        <title>Next Generation Sequencing and Analysis of the Genome of Puccinia sorghi L Schw, the Causal Agent of Maize Common Rust.</title>
        <authorList>
            <person name="Rochi L."/>
            <person name="Burguener G."/>
            <person name="Darino M."/>
            <person name="Turjanski A."/>
            <person name="Kreff E."/>
            <person name="Dieguez M.J."/>
            <person name="Sacco F."/>
        </authorList>
    </citation>
    <scope>NUCLEOTIDE SEQUENCE [LARGE SCALE GENOMIC DNA]</scope>
    <source>
        <strain evidence="3 4">RO10H11247</strain>
    </source>
</reference>
<feature type="region of interest" description="Disordered" evidence="2">
    <location>
        <begin position="282"/>
        <end position="328"/>
    </location>
</feature>